<feature type="transmembrane region" description="Helical" evidence="8">
    <location>
        <begin position="359"/>
        <end position="378"/>
    </location>
</feature>
<organism evidence="10 11">
    <name type="scientific">Filibacter tadaridae</name>
    <dbReference type="NCBI Taxonomy" id="2483811"/>
    <lineage>
        <taxon>Bacteria</taxon>
        <taxon>Bacillati</taxon>
        <taxon>Bacillota</taxon>
        <taxon>Bacilli</taxon>
        <taxon>Bacillales</taxon>
        <taxon>Caryophanaceae</taxon>
        <taxon>Filibacter</taxon>
    </lineage>
</organism>
<dbReference type="OrthoDB" id="9150135at2"/>
<keyword evidence="7 8" id="KW-0472">Membrane</keyword>
<protein>
    <submittedName>
        <fullName evidence="10">Putative 3-phenylpropionic acid transporter</fullName>
    </submittedName>
</protein>
<dbReference type="InterPro" id="IPR036259">
    <property type="entry name" value="MFS_trans_sf"/>
</dbReference>
<dbReference type="GO" id="GO:0030395">
    <property type="term" value="F:lactose binding"/>
    <property type="evidence" value="ECO:0007669"/>
    <property type="project" value="TreeGrafter"/>
</dbReference>
<feature type="domain" description="Major facilitator superfamily associated" evidence="9">
    <location>
        <begin position="6"/>
        <end position="361"/>
    </location>
</feature>
<evidence type="ECO:0000256" key="8">
    <source>
        <dbReference type="SAM" id="Phobius"/>
    </source>
</evidence>
<feature type="transmembrane region" description="Helical" evidence="8">
    <location>
        <begin position="159"/>
        <end position="178"/>
    </location>
</feature>
<dbReference type="EMBL" id="UXAV01000018">
    <property type="protein sequence ID" value="VDC19988.1"/>
    <property type="molecule type" value="Genomic_DNA"/>
</dbReference>
<dbReference type="Pfam" id="PF12832">
    <property type="entry name" value="MFS_1_like"/>
    <property type="match status" value="1"/>
</dbReference>
<evidence type="ECO:0000313" key="10">
    <source>
        <dbReference type="EMBL" id="VDC19988.1"/>
    </source>
</evidence>
<dbReference type="RefSeq" id="WP_124068870.1">
    <property type="nucleotide sequence ID" value="NZ_UXAV01000018.1"/>
</dbReference>
<dbReference type="PANTHER" id="PTHR23522">
    <property type="entry name" value="BLL5896 PROTEIN"/>
    <property type="match status" value="1"/>
</dbReference>
<feature type="transmembrane region" description="Helical" evidence="8">
    <location>
        <begin position="94"/>
        <end position="113"/>
    </location>
</feature>
<dbReference type="PIRSF" id="PIRSF004925">
    <property type="entry name" value="HcaT"/>
    <property type="match status" value="1"/>
</dbReference>
<keyword evidence="4" id="KW-0997">Cell inner membrane</keyword>
<dbReference type="SUPFAM" id="SSF103473">
    <property type="entry name" value="MFS general substrate transporter"/>
    <property type="match status" value="1"/>
</dbReference>
<dbReference type="GO" id="GO:0015528">
    <property type="term" value="F:lactose:proton symporter activity"/>
    <property type="evidence" value="ECO:0007669"/>
    <property type="project" value="TreeGrafter"/>
</dbReference>
<dbReference type="PANTHER" id="PTHR23522:SF10">
    <property type="entry name" value="3-PHENYLPROPIONIC ACID TRANSPORTER-RELATED"/>
    <property type="match status" value="1"/>
</dbReference>
<comment type="subcellular location">
    <subcellularLocation>
        <location evidence="1">Cell inner membrane</location>
        <topology evidence="1">Multi-pass membrane protein</topology>
    </subcellularLocation>
</comment>
<evidence type="ECO:0000256" key="4">
    <source>
        <dbReference type="ARBA" id="ARBA00022519"/>
    </source>
</evidence>
<name>A0A3P5WE82_9BACL</name>
<feature type="transmembrane region" description="Helical" evidence="8">
    <location>
        <begin position="37"/>
        <end position="59"/>
    </location>
</feature>
<dbReference type="Proteomes" id="UP000270468">
    <property type="component" value="Unassembled WGS sequence"/>
</dbReference>
<keyword evidence="11" id="KW-1185">Reference proteome</keyword>
<feature type="transmembrane region" description="Helical" evidence="8">
    <location>
        <begin position="134"/>
        <end position="153"/>
    </location>
</feature>
<reference evidence="10 11" key="1">
    <citation type="submission" date="2018-11" db="EMBL/GenBank/DDBJ databases">
        <authorList>
            <person name="Criscuolo A."/>
        </authorList>
    </citation>
    <scope>NUCLEOTIDE SEQUENCE [LARGE SCALE GENOMIC DNA]</scope>
    <source>
        <strain evidence="10">ATB-66</strain>
    </source>
</reference>
<dbReference type="InterPro" id="IPR024989">
    <property type="entry name" value="MFS_assoc_dom"/>
</dbReference>
<evidence type="ECO:0000256" key="1">
    <source>
        <dbReference type="ARBA" id="ARBA00004429"/>
    </source>
</evidence>
<evidence type="ECO:0000256" key="7">
    <source>
        <dbReference type="ARBA" id="ARBA00023136"/>
    </source>
</evidence>
<dbReference type="Gene3D" id="1.20.1250.20">
    <property type="entry name" value="MFS general substrate transporter like domains"/>
    <property type="match status" value="2"/>
</dbReference>
<keyword evidence="3" id="KW-1003">Cell membrane</keyword>
<sequence>MNNQRWLSTSFLVFFFTWGVFLPYWTGWLTIEKGLSVTAASIVMGAGMVARSFSTFLVFPYLTRKMSLIRVMKWMTIASLLLALLYIPSSSFTVLLVITILFSAVYPIILPAVESGASVLMQTGHIHYGKSRSFGSIGYTVALLLIGAATAIWSEQSILYMMLIGLGAASLFFMRSAPTALRTAPVRTETDTKSTDFKALFSSKGFVVILILTILLQGAHASYYNFGFIFLDELGVNGLYIGIILNIAVLFEILFFTRADRLFANMKTSTMFLIAGIGSTLRWLLIYLFPFTSVFIGTQVLHAVSFGVAHFAFIKYISKSLPGSQIAAAQGMYAAFAMSLSTAILTFPGGYLYDISPRLAFLGMTICTIPAIVIVLTTRKKYAY</sequence>
<feature type="transmembrane region" description="Helical" evidence="8">
    <location>
        <begin position="199"/>
        <end position="219"/>
    </location>
</feature>
<evidence type="ECO:0000256" key="5">
    <source>
        <dbReference type="ARBA" id="ARBA00022692"/>
    </source>
</evidence>
<feature type="transmembrane region" description="Helical" evidence="8">
    <location>
        <begin position="326"/>
        <end position="347"/>
    </location>
</feature>
<evidence type="ECO:0000256" key="3">
    <source>
        <dbReference type="ARBA" id="ARBA00022475"/>
    </source>
</evidence>
<evidence type="ECO:0000313" key="11">
    <source>
        <dbReference type="Proteomes" id="UP000270468"/>
    </source>
</evidence>
<keyword evidence="5 8" id="KW-0812">Transmembrane</keyword>
<dbReference type="AlphaFoldDB" id="A0A3P5WE82"/>
<evidence type="ECO:0000256" key="6">
    <source>
        <dbReference type="ARBA" id="ARBA00022989"/>
    </source>
</evidence>
<keyword evidence="2" id="KW-0813">Transport</keyword>
<accession>A0A3P5WE82</accession>
<feature type="transmembrane region" description="Helical" evidence="8">
    <location>
        <begin position="295"/>
        <end position="314"/>
    </location>
</feature>
<gene>
    <name evidence="10" type="primary">hcaT</name>
    <name evidence="10" type="ORF">FILTAD_00421</name>
</gene>
<proteinExistence type="predicted"/>
<evidence type="ECO:0000259" key="9">
    <source>
        <dbReference type="Pfam" id="PF12832"/>
    </source>
</evidence>
<dbReference type="GO" id="GO:0005886">
    <property type="term" value="C:plasma membrane"/>
    <property type="evidence" value="ECO:0007669"/>
    <property type="project" value="UniProtKB-SubCell"/>
</dbReference>
<feature type="transmembrane region" description="Helical" evidence="8">
    <location>
        <begin position="269"/>
        <end position="289"/>
    </location>
</feature>
<feature type="transmembrane region" description="Helical" evidence="8">
    <location>
        <begin position="71"/>
        <end position="88"/>
    </location>
</feature>
<dbReference type="InterPro" id="IPR026032">
    <property type="entry name" value="HcaT-like"/>
</dbReference>
<evidence type="ECO:0000256" key="2">
    <source>
        <dbReference type="ARBA" id="ARBA00022448"/>
    </source>
</evidence>
<feature type="transmembrane region" description="Helical" evidence="8">
    <location>
        <begin position="239"/>
        <end position="257"/>
    </location>
</feature>
<keyword evidence="6 8" id="KW-1133">Transmembrane helix</keyword>
<feature type="transmembrane region" description="Helical" evidence="8">
    <location>
        <begin position="7"/>
        <end position="25"/>
    </location>
</feature>